<dbReference type="PaxDb" id="29760-VIT_02s0025g05040.t01"/>
<reference evidence="2" key="1">
    <citation type="journal article" date="2007" name="Nature">
        <title>The grapevine genome sequence suggests ancestral hexaploidization in major angiosperm phyla.</title>
        <authorList>
            <consortium name="The French-Italian Public Consortium for Grapevine Genome Characterization."/>
            <person name="Jaillon O."/>
            <person name="Aury J.-M."/>
            <person name="Noel B."/>
            <person name="Policriti A."/>
            <person name="Clepet C."/>
            <person name="Casagrande A."/>
            <person name="Choisne N."/>
            <person name="Aubourg S."/>
            <person name="Vitulo N."/>
            <person name="Jubin C."/>
            <person name="Vezzi A."/>
            <person name="Legeai F."/>
            <person name="Hugueney P."/>
            <person name="Dasilva C."/>
            <person name="Horner D."/>
            <person name="Mica E."/>
            <person name="Jublot D."/>
            <person name="Poulain J."/>
            <person name="Bruyere C."/>
            <person name="Billault A."/>
            <person name="Segurens B."/>
            <person name="Gouyvenoux M."/>
            <person name="Ugarte E."/>
            <person name="Cattonaro F."/>
            <person name="Anthouard V."/>
            <person name="Vico V."/>
            <person name="Del Fabbro C."/>
            <person name="Alaux M."/>
            <person name="Di Gaspero G."/>
            <person name="Dumas V."/>
            <person name="Felice N."/>
            <person name="Paillard S."/>
            <person name="Juman I."/>
            <person name="Moroldo M."/>
            <person name="Scalabrin S."/>
            <person name="Canaguier A."/>
            <person name="Le Clainche I."/>
            <person name="Malacrida G."/>
            <person name="Durand E."/>
            <person name="Pesole G."/>
            <person name="Laucou V."/>
            <person name="Chatelet P."/>
            <person name="Merdinoglu D."/>
            <person name="Delledonne M."/>
            <person name="Pezzotti M."/>
            <person name="Lecharny A."/>
            <person name="Scarpelli C."/>
            <person name="Artiguenave F."/>
            <person name="Pe M.E."/>
            <person name="Valle G."/>
            <person name="Morgante M."/>
            <person name="Caboche M."/>
            <person name="Adam-Blondon A.-F."/>
            <person name="Weissenbach J."/>
            <person name="Quetier F."/>
            <person name="Wincker P."/>
        </authorList>
    </citation>
    <scope>NUCLEOTIDE SEQUENCE [LARGE SCALE GENOMIC DNA]</scope>
    <source>
        <strain evidence="2">cv. Pinot noir / PN40024</strain>
    </source>
</reference>
<proteinExistence type="predicted"/>
<sequence length="100" mass="11190">MVMMAGGLMITKGGRALMLVDELKALEDGSHGSIYLYLLIVLPLLLSFNKKWGEASVGEQDLVFQQAIYETSYLRMKVSDGAWGWQHMEGLNEQLSFMTS</sequence>
<evidence type="ECO:0000313" key="1">
    <source>
        <dbReference type="EMBL" id="CBI34807.3"/>
    </source>
</evidence>
<keyword evidence="2" id="KW-1185">Reference proteome</keyword>
<gene>
    <name evidence="1" type="ordered locus">VIT_02s0025g05040</name>
</gene>
<organism evidence="1 2">
    <name type="scientific">Vitis vinifera</name>
    <name type="common">Grape</name>
    <dbReference type="NCBI Taxonomy" id="29760"/>
    <lineage>
        <taxon>Eukaryota</taxon>
        <taxon>Viridiplantae</taxon>
        <taxon>Streptophyta</taxon>
        <taxon>Embryophyta</taxon>
        <taxon>Tracheophyta</taxon>
        <taxon>Spermatophyta</taxon>
        <taxon>Magnoliopsida</taxon>
        <taxon>eudicotyledons</taxon>
        <taxon>Gunneridae</taxon>
        <taxon>Pentapetalae</taxon>
        <taxon>rosids</taxon>
        <taxon>Vitales</taxon>
        <taxon>Vitaceae</taxon>
        <taxon>Viteae</taxon>
        <taxon>Vitis</taxon>
    </lineage>
</organism>
<dbReference type="AlphaFoldDB" id="D7TWD2"/>
<evidence type="ECO:0000313" key="2">
    <source>
        <dbReference type="Proteomes" id="UP000009183"/>
    </source>
</evidence>
<protein>
    <submittedName>
        <fullName evidence="1">Uncharacterized protein</fullName>
    </submittedName>
</protein>
<dbReference type="EMBL" id="FN596251">
    <property type="protein sequence ID" value="CBI34807.3"/>
    <property type="molecule type" value="Genomic_DNA"/>
</dbReference>
<dbReference type="Proteomes" id="UP000009183">
    <property type="component" value="Chromosome 2"/>
</dbReference>
<dbReference type="InParanoid" id="D7TWD2"/>
<dbReference type="HOGENOM" id="CLU_2311316_0_0_1"/>
<name>D7TWD2_VITVI</name>
<accession>D7TWD2</accession>